<dbReference type="RefSeq" id="WP_031038092.1">
    <property type="nucleotide sequence ID" value="NZ_JBIVKX010000061.1"/>
</dbReference>
<organism evidence="1 2">
    <name type="scientific">Streptomyces pseudovenezuelae</name>
    <dbReference type="NCBI Taxonomy" id="67350"/>
    <lineage>
        <taxon>Bacteria</taxon>
        <taxon>Bacillati</taxon>
        <taxon>Actinomycetota</taxon>
        <taxon>Actinomycetes</taxon>
        <taxon>Kitasatosporales</taxon>
        <taxon>Streptomycetaceae</taxon>
        <taxon>Streptomyces</taxon>
        <taxon>Streptomyces aurantiacus group</taxon>
    </lineage>
</organism>
<dbReference type="Proteomes" id="UP000053039">
    <property type="component" value="Unassembled WGS sequence"/>
</dbReference>
<dbReference type="AlphaFoldDB" id="A0A124H8P2"/>
<comment type="caution">
    <text evidence="1">The sequence shown here is derived from an EMBL/GenBank/DDBJ whole genome shotgun (WGS) entry which is preliminary data.</text>
</comment>
<gene>
    <name evidence="1" type="ORF">AQI94_38770</name>
</gene>
<dbReference type="EMBL" id="LMWM01000050">
    <property type="protein sequence ID" value="KUM82713.1"/>
    <property type="molecule type" value="Genomic_DNA"/>
</dbReference>
<dbReference type="OrthoDB" id="4244471at2"/>
<accession>A0A124H8P2</accession>
<reference evidence="1 2" key="1">
    <citation type="submission" date="2015-10" db="EMBL/GenBank/DDBJ databases">
        <title>Draft genome sequence of Streptomyces pseudovenezuelae DSM 40212, type strain for the species Streptomyces pseudovenezuelae.</title>
        <authorList>
            <person name="Ruckert C."/>
            <person name="Winkler A."/>
            <person name="Kalinowski J."/>
            <person name="Kampfer P."/>
            <person name="Glaeser S."/>
        </authorList>
    </citation>
    <scope>NUCLEOTIDE SEQUENCE [LARGE SCALE GENOMIC DNA]</scope>
    <source>
        <strain evidence="1 2">DSM 40212</strain>
    </source>
</reference>
<name>A0A124H8P2_9ACTN</name>
<evidence type="ECO:0008006" key="3">
    <source>
        <dbReference type="Google" id="ProtNLM"/>
    </source>
</evidence>
<evidence type="ECO:0000313" key="2">
    <source>
        <dbReference type="Proteomes" id="UP000053039"/>
    </source>
</evidence>
<protein>
    <recommendedName>
        <fullName evidence="3">ESX-1 secretion-associated protein</fullName>
    </recommendedName>
</protein>
<proteinExistence type="predicted"/>
<sequence length="109" mass="11604">MSGDFFLDPQEMAQLGGAFETRAHDLASAVRAFERATGAERIHDGFGLLTESEEVTSAYVELAAGMAESLGNLARNFDELSRAVKDNARNSAAADDALAELFTFKGGKS</sequence>
<evidence type="ECO:0000313" key="1">
    <source>
        <dbReference type="EMBL" id="KUM82713.1"/>
    </source>
</evidence>